<accession>A0ABV2AUX0</accession>
<dbReference type="PANTHER" id="PTHR23152">
    <property type="entry name" value="2-OXOGLUTARATE DEHYDROGENASE"/>
    <property type="match status" value="1"/>
</dbReference>
<evidence type="ECO:0000313" key="7">
    <source>
        <dbReference type="Proteomes" id="UP001439008"/>
    </source>
</evidence>
<comment type="caution">
    <text evidence="6">The sequence shown here is derived from an EMBL/GenBank/DDBJ whole genome shotgun (WGS) entry which is preliminary data.</text>
</comment>
<dbReference type="InterPro" id="IPR029061">
    <property type="entry name" value="THDP-binding"/>
</dbReference>
<dbReference type="InterPro" id="IPR011603">
    <property type="entry name" value="2oxoglutarate_DH_E1"/>
</dbReference>
<keyword evidence="3" id="KW-0560">Oxidoreductase</keyword>
<keyword evidence="7" id="KW-1185">Reference proteome</keyword>
<dbReference type="Gene3D" id="3.40.50.12470">
    <property type="match status" value="1"/>
</dbReference>
<comment type="cofactor">
    <cofactor evidence="1">
        <name>thiamine diphosphate</name>
        <dbReference type="ChEBI" id="CHEBI:58937"/>
    </cofactor>
</comment>
<reference evidence="6 7" key="1">
    <citation type="journal article" date="2024" name="BMC Biol.">
        <title>Comparative genomics of Ascetosporea gives new insight into the evolutionary basis for animal parasitism in Rhizaria.</title>
        <authorList>
            <person name="Hiltunen Thoren M."/>
            <person name="Onut-Brannstrom I."/>
            <person name="Alfjorden A."/>
            <person name="Peckova H."/>
            <person name="Swords F."/>
            <person name="Hooper C."/>
            <person name="Holzer A.S."/>
            <person name="Bass D."/>
            <person name="Burki F."/>
        </authorList>
    </citation>
    <scope>NUCLEOTIDE SEQUENCE [LARGE SCALE GENOMIC DNA]</scope>
    <source>
        <strain evidence="6">20-A016</strain>
    </source>
</reference>
<evidence type="ECO:0000256" key="3">
    <source>
        <dbReference type="ARBA" id="ARBA00023002"/>
    </source>
</evidence>
<organism evidence="6 7">
    <name type="scientific">Bonamia ostreae</name>
    <dbReference type="NCBI Taxonomy" id="126728"/>
    <lineage>
        <taxon>Eukaryota</taxon>
        <taxon>Sar</taxon>
        <taxon>Rhizaria</taxon>
        <taxon>Endomyxa</taxon>
        <taxon>Ascetosporea</taxon>
        <taxon>Haplosporida</taxon>
        <taxon>Bonamia</taxon>
    </lineage>
</organism>
<dbReference type="Pfam" id="PF02779">
    <property type="entry name" value="Transket_pyr"/>
    <property type="match status" value="1"/>
</dbReference>
<gene>
    <name evidence="6" type="ORF">MHBO_004728</name>
</gene>
<dbReference type="PANTHER" id="PTHR23152:SF4">
    <property type="entry name" value="2-OXOADIPATE DEHYDROGENASE COMPLEX COMPONENT E1"/>
    <property type="match status" value="1"/>
</dbReference>
<feature type="domain" description="Transketolase-like pyrimidine-binding" evidence="5">
    <location>
        <begin position="97"/>
        <end position="141"/>
    </location>
</feature>
<protein>
    <recommendedName>
        <fullName evidence="5">Transketolase-like pyrimidine-binding domain-containing protein</fullName>
    </recommendedName>
</protein>
<evidence type="ECO:0000256" key="1">
    <source>
        <dbReference type="ARBA" id="ARBA00001964"/>
    </source>
</evidence>
<comment type="similarity">
    <text evidence="2">Belongs to the alpha-ketoglutarate dehydrogenase family.</text>
</comment>
<dbReference type="Proteomes" id="UP001439008">
    <property type="component" value="Unassembled WGS sequence"/>
</dbReference>
<name>A0ABV2AUX0_9EUKA</name>
<dbReference type="EMBL" id="JBDODL010005029">
    <property type="protein sequence ID" value="MES1923183.1"/>
    <property type="molecule type" value="Genomic_DNA"/>
</dbReference>
<evidence type="ECO:0000256" key="2">
    <source>
        <dbReference type="ARBA" id="ARBA00006936"/>
    </source>
</evidence>
<feature type="non-terminal residue" evidence="6">
    <location>
        <position position="164"/>
    </location>
</feature>
<evidence type="ECO:0000259" key="5">
    <source>
        <dbReference type="Pfam" id="PF02779"/>
    </source>
</evidence>
<sequence length="164" mass="18773">MNEEEIKNVETAVETSLEDSFRKSKKLDPAEVDWMDHRWTGYHGIEKYSYLRTTGMDIEVLRKIGFESIFVPEGFKVHERLAKFLELRKVALSSGEGIDWGLAEAMALGSLAKENCKIRLSGQDVERGTFSHRHAILLDQKKITPQKFCYPLQNIQNANSSVRV</sequence>
<evidence type="ECO:0000256" key="4">
    <source>
        <dbReference type="ARBA" id="ARBA00023052"/>
    </source>
</evidence>
<proteinExistence type="inferred from homology"/>
<dbReference type="SUPFAM" id="SSF52518">
    <property type="entry name" value="Thiamin diphosphate-binding fold (THDP-binding)"/>
    <property type="match status" value="1"/>
</dbReference>
<dbReference type="InterPro" id="IPR005475">
    <property type="entry name" value="Transketolase-like_Pyr-bd"/>
</dbReference>
<keyword evidence="4" id="KW-0786">Thiamine pyrophosphate</keyword>
<evidence type="ECO:0000313" key="6">
    <source>
        <dbReference type="EMBL" id="MES1923183.1"/>
    </source>
</evidence>